<dbReference type="Proteomes" id="UP000284403">
    <property type="component" value="Unassembled WGS sequence"/>
</dbReference>
<protein>
    <submittedName>
        <fullName evidence="2">Uncharacterized protein</fullName>
    </submittedName>
</protein>
<dbReference type="AlphaFoldDB" id="A0A422MWU3"/>
<sequence>MGAFDQHTHKQRKKERPGHRRPVKEKSSNCGKPHGARPTRHAARGTGQAYSPPHSLPLLCRSGEQKKEPSLSQTKVASSGKEEEEMGTCQRHGQLRGDQTRRGDTQQQRRARRTNSA</sequence>
<name>A0A422MWU3_9TRYP</name>
<feature type="compositionally biased region" description="Basic residues" evidence="1">
    <location>
        <begin position="34"/>
        <end position="43"/>
    </location>
</feature>
<keyword evidence="3" id="KW-1185">Reference proteome</keyword>
<feature type="region of interest" description="Disordered" evidence="1">
    <location>
        <begin position="1"/>
        <end position="117"/>
    </location>
</feature>
<evidence type="ECO:0000313" key="3">
    <source>
        <dbReference type="Proteomes" id="UP000284403"/>
    </source>
</evidence>
<evidence type="ECO:0000256" key="1">
    <source>
        <dbReference type="SAM" id="MobiDB-lite"/>
    </source>
</evidence>
<accession>A0A422MWU3</accession>
<dbReference type="GeneID" id="40323121"/>
<feature type="compositionally biased region" description="Basic residues" evidence="1">
    <location>
        <begin position="9"/>
        <end position="23"/>
    </location>
</feature>
<gene>
    <name evidence="2" type="ORF">Tco025E_09510</name>
</gene>
<proteinExistence type="predicted"/>
<reference evidence="2 3" key="1">
    <citation type="journal article" date="2018" name="BMC Genomics">
        <title>Genomic comparison of Trypanosoma conorhini and Trypanosoma rangeli to Trypanosoma cruzi strains of high and low virulence.</title>
        <authorList>
            <person name="Bradwell K.R."/>
            <person name="Koparde V.N."/>
            <person name="Matveyev A.V."/>
            <person name="Serrano M.G."/>
            <person name="Alves J.M."/>
            <person name="Parikh H."/>
            <person name="Huang B."/>
            <person name="Lee V."/>
            <person name="Espinosa-Alvarez O."/>
            <person name="Ortiz P.A."/>
            <person name="Costa-Martins A.G."/>
            <person name="Teixeira M.M."/>
            <person name="Buck G.A."/>
        </authorList>
    </citation>
    <scope>NUCLEOTIDE SEQUENCE [LARGE SCALE GENOMIC DNA]</scope>
    <source>
        <strain evidence="2 3">025E</strain>
    </source>
</reference>
<organism evidence="2 3">
    <name type="scientific">Trypanosoma conorhini</name>
    <dbReference type="NCBI Taxonomy" id="83891"/>
    <lineage>
        <taxon>Eukaryota</taxon>
        <taxon>Discoba</taxon>
        <taxon>Euglenozoa</taxon>
        <taxon>Kinetoplastea</taxon>
        <taxon>Metakinetoplastina</taxon>
        <taxon>Trypanosomatida</taxon>
        <taxon>Trypanosomatidae</taxon>
        <taxon>Trypanosoma</taxon>
    </lineage>
</organism>
<dbReference type="EMBL" id="MKKU01001111">
    <property type="protein sequence ID" value="RNE97649.1"/>
    <property type="molecule type" value="Genomic_DNA"/>
</dbReference>
<evidence type="ECO:0000313" key="2">
    <source>
        <dbReference type="EMBL" id="RNE97649.1"/>
    </source>
</evidence>
<dbReference type="RefSeq" id="XP_029223653.1">
    <property type="nucleotide sequence ID" value="XM_029376327.1"/>
</dbReference>
<comment type="caution">
    <text evidence="2">The sequence shown here is derived from an EMBL/GenBank/DDBJ whole genome shotgun (WGS) entry which is preliminary data.</text>
</comment>